<evidence type="ECO:0000256" key="1">
    <source>
        <dbReference type="ARBA" id="ARBA00022679"/>
    </source>
</evidence>
<feature type="domain" description="Protein kinase" evidence="5">
    <location>
        <begin position="1"/>
        <end position="244"/>
    </location>
</feature>
<dbReference type="PANTHER" id="PTHR43671">
    <property type="entry name" value="SERINE/THREONINE-PROTEIN KINASE NEK"/>
    <property type="match status" value="1"/>
</dbReference>
<organism evidence="6 7">
    <name type="scientific">Paramecium octaurelia</name>
    <dbReference type="NCBI Taxonomy" id="43137"/>
    <lineage>
        <taxon>Eukaryota</taxon>
        <taxon>Sar</taxon>
        <taxon>Alveolata</taxon>
        <taxon>Ciliophora</taxon>
        <taxon>Intramacronucleata</taxon>
        <taxon>Oligohymenophorea</taxon>
        <taxon>Peniculida</taxon>
        <taxon>Parameciidae</taxon>
        <taxon>Paramecium</taxon>
    </lineage>
</organism>
<dbReference type="SMART" id="SM00220">
    <property type="entry name" value="S_TKc"/>
    <property type="match status" value="1"/>
</dbReference>
<dbReference type="OMA" id="NDQIQCC"/>
<dbReference type="EMBL" id="CAJJDP010000101">
    <property type="protein sequence ID" value="CAD8191954.1"/>
    <property type="molecule type" value="Genomic_DNA"/>
</dbReference>
<accession>A0A8S1WPP9</accession>
<keyword evidence="1" id="KW-0808">Transferase</keyword>
<dbReference type="GO" id="GO:0004674">
    <property type="term" value="F:protein serine/threonine kinase activity"/>
    <property type="evidence" value="ECO:0007669"/>
    <property type="project" value="TreeGrafter"/>
</dbReference>
<evidence type="ECO:0000259" key="5">
    <source>
        <dbReference type="PROSITE" id="PS50011"/>
    </source>
</evidence>
<gene>
    <name evidence="6" type="ORF">POCTA_138.1.T1010033</name>
</gene>
<keyword evidence="3" id="KW-0418">Kinase</keyword>
<evidence type="ECO:0000256" key="3">
    <source>
        <dbReference type="ARBA" id="ARBA00022777"/>
    </source>
</evidence>
<keyword evidence="4" id="KW-0067">ATP-binding</keyword>
<protein>
    <recommendedName>
        <fullName evidence="5">Protein kinase domain-containing protein</fullName>
    </recommendedName>
</protein>
<dbReference type="GO" id="GO:0005524">
    <property type="term" value="F:ATP binding"/>
    <property type="evidence" value="ECO:0007669"/>
    <property type="project" value="UniProtKB-KW"/>
</dbReference>
<dbReference type="PANTHER" id="PTHR43671:SF106">
    <property type="entry name" value="NIMA-LIKE KINASE"/>
    <property type="match status" value="1"/>
</dbReference>
<dbReference type="OrthoDB" id="299933at2759"/>
<dbReference type="FunFam" id="1.10.510.10:FF:002682">
    <property type="match status" value="1"/>
</dbReference>
<keyword evidence="2" id="KW-0547">Nucleotide-binding</keyword>
<reference evidence="6" key="1">
    <citation type="submission" date="2021-01" db="EMBL/GenBank/DDBJ databases">
        <authorList>
            <consortium name="Genoscope - CEA"/>
            <person name="William W."/>
        </authorList>
    </citation>
    <scope>NUCLEOTIDE SEQUENCE</scope>
</reference>
<sequence length="433" mass="50483">MGNVQAFVNYNTELTFTSDLNDQIQCCGTIFHPAFGNIQLWKMKKNTNLELFSFTRHLYFQDSILLTIHSKRNQLQHPNLLQYYACTQNSPQYCGSVETQQFYFEYISQTLSQYLCARSEPFREIEVWKSLEQLVSVLKYLQNNGQSHGQITSDHIFITSDQTLKTLDQITIQSTDQQIKQDVYDLAQVIVELMTKKKFHASLKETVISLSADYSQQLLQVLARMLNQNPEKRPDFIELSYIIFNRQYKSTNKELEVTLNPSINKTPDNPYYPPLSQMINDRNKKTFNQNLQQRQLSPYKMIPYSPQRMTPKQFSPSRIYGQTQRVAQPQRVVQAIKKQEVYSPIKQSLQQLSQLYRTTTPVKGNKASSQASTISHNASIIDSYRTQYPFSNQTRNRPNKLQIPQHKSDVKRMLFKDDLNQTQTSQPPIELVL</sequence>
<dbReference type="PROSITE" id="PS50011">
    <property type="entry name" value="PROTEIN_KINASE_DOM"/>
    <property type="match status" value="1"/>
</dbReference>
<evidence type="ECO:0000313" key="6">
    <source>
        <dbReference type="EMBL" id="CAD8191954.1"/>
    </source>
</evidence>
<keyword evidence="7" id="KW-1185">Reference proteome</keyword>
<name>A0A8S1WPP9_PAROT</name>
<proteinExistence type="predicted"/>
<evidence type="ECO:0000256" key="2">
    <source>
        <dbReference type="ARBA" id="ARBA00022741"/>
    </source>
</evidence>
<dbReference type="AlphaFoldDB" id="A0A8S1WPP9"/>
<dbReference type="InterPro" id="IPR000719">
    <property type="entry name" value="Prot_kinase_dom"/>
</dbReference>
<dbReference type="Proteomes" id="UP000683925">
    <property type="component" value="Unassembled WGS sequence"/>
</dbReference>
<evidence type="ECO:0000256" key="4">
    <source>
        <dbReference type="ARBA" id="ARBA00022840"/>
    </source>
</evidence>
<dbReference type="InterPro" id="IPR050660">
    <property type="entry name" value="NEK_Ser/Thr_kinase"/>
</dbReference>
<comment type="caution">
    <text evidence="6">The sequence shown here is derived from an EMBL/GenBank/DDBJ whole genome shotgun (WGS) entry which is preliminary data.</text>
</comment>
<evidence type="ECO:0000313" key="7">
    <source>
        <dbReference type="Proteomes" id="UP000683925"/>
    </source>
</evidence>